<dbReference type="Proteomes" id="UP000285794">
    <property type="component" value="Unassembled WGS sequence"/>
</dbReference>
<sequence>MPFKSCVDSDDYDFDKLSDKVDWQPNFVAPVGYGEYNLWYLLNQHEAVLDDQTIVLGEDGLIHIKYMEKDIFSYEASEVLGFPDQSSNFLNLDLNVPAIGIPSANLPQIVGPFPETFSVSTDDAAVILKEVNVNSVLNFTLSNPLNTEVDLKVSLLSGTKDGSTVVETYVVAANAVAQTESLDLTNLIIQFEEPLTVSNFIEISFEATIKPNTGTVTGTGDLNIQYQVGNIELIMAKGDFGDQTIDIGSGDIDLGVDFWDDIDGNFTFADPRINIKFDNEVGVPFLVTANMTASNSDGLTLSLDPDNQLPNYPKTEAEVLAGIEASILYNKDNSGIVDFMALPPSGNISYSGSVRINQNLDGTRYNPLAVGNNINIVSGNSSISAELEMDIPMDFKADNLSISDTINEIDINDADKMLKAAIIITSENGLPLDVKIENIFFTDAAYIVLSTISNESIIKAAGVTVTGEVDPSTITKEVSRIELTEAQIKSLNDTENIIIKAVLSTYDEGKQSVKLQGTDKLKFSIAVNAQLDLSN</sequence>
<dbReference type="AlphaFoldDB" id="A0A425Y8L6"/>
<name>A0A425Y8L6_9BACT</name>
<reference evidence="1 2" key="1">
    <citation type="submission" date="2018-07" db="EMBL/GenBank/DDBJ databases">
        <title>Draft genome sequence of Ancylomarina sp. M1P.</title>
        <authorList>
            <person name="Yadav S."/>
            <person name="Villanueva L."/>
            <person name="Damste J.S.S."/>
        </authorList>
    </citation>
    <scope>NUCLEOTIDE SEQUENCE [LARGE SCALE GENOMIC DNA]</scope>
    <source>
        <strain evidence="1 2">M1P</strain>
    </source>
</reference>
<evidence type="ECO:0000313" key="2">
    <source>
        <dbReference type="Proteomes" id="UP000285794"/>
    </source>
</evidence>
<dbReference type="EMBL" id="QQWG01000001">
    <property type="protein sequence ID" value="RRG24664.1"/>
    <property type="molecule type" value="Genomic_DNA"/>
</dbReference>
<proteinExistence type="predicted"/>
<organism evidence="1 2">
    <name type="scientific">Ancylomarina euxinus</name>
    <dbReference type="NCBI Taxonomy" id="2283627"/>
    <lineage>
        <taxon>Bacteria</taxon>
        <taxon>Pseudomonadati</taxon>
        <taxon>Bacteroidota</taxon>
        <taxon>Bacteroidia</taxon>
        <taxon>Marinilabiliales</taxon>
        <taxon>Marinifilaceae</taxon>
        <taxon>Ancylomarina</taxon>
    </lineage>
</organism>
<gene>
    <name evidence="1" type="ORF">DWB61_01215</name>
</gene>
<comment type="caution">
    <text evidence="1">The sequence shown here is derived from an EMBL/GenBank/DDBJ whole genome shotgun (WGS) entry which is preliminary data.</text>
</comment>
<keyword evidence="2" id="KW-1185">Reference proteome</keyword>
<accession>A0A425Y8L6</accession>
<evidence type="ECO:0000313" key="1">
    <source>
        <dbReference type="EMBL" id="RRG24664.1"/>
    </source>
</evidence>
<protein>
    <submittedName>
        <fullName evidence="1">Uncharacterized protein</fullName>
    </submittedName>
</protein>